<evidence type="ECO:0000313" key="1">
    <source>
        <dbReference type="EMBL" id="KAL0933323.1"/>
    </source>
</evidence>
<keyword evidence="2" id="KW-1185">Reference proteome</keyword>
<protein>
    <submittedName>
        <fullName evidence="1">AMP-binding enzyme</fullName>
    </submittedName>
</protein>
<dbReference type="Proteomes" id="UP000805649">
    <property type="component" value="Unassembled WGS sequence"/>
</dbReference>
<evidence type="ECO:0000313" key="2">
    <source>
        <dbReference type="Proteomes" id="UP000805649"/>
    </source>
</evidence>
<gene>
    <name evidence="1" type="ORF">CTRU02_212286</name>
</gene>
<organism evidence="1 2">
    <name type="scientific">Colletotrichum truncatum</name>
    <name type="common">Anthracnose fungus</name>
    <name type="synonym">Colletotrichum capsici</name>
    <dbReference type="NCBI Taxonomy" id="5467"/>
    <lineage>
        <taxon>Eukaryota</taxon>
        <taxon>Fungi</taxon>
        <taxon>Dikarya</taxon>
        <taxon>Ascomycota</taxon>
        <taxon>Pezizomycotina</taxon>
        <taxon>Sordariomycetes</taxon>
        <taxon>Hypocreomycetidae</taxon>
        <taxon>Glomerellales</taxon>
        <taxon>Glomerellaceae</taxon>
        <taxon>Colletotrichum</taxon>
        <taxon>Colletotrichum truncatum species complex</taxon>
    </lineage>
</organism>
<accession>A0ACC3YN41</accession>
<reference evidence="1 2" key="1">
    <citation type="journal article" date="2020" name="Phytopathology">
        <title>Genome Sequence Resources of Colletotrichum truncatum, C. plurivorum, C. musicola, and C. sojae: Four Species Pathogenic to Soybean (Glycine max).</title>
        <authorList>
            <person name="Rogerio F."/>
            <person name="Boufleur T.R."/>
            <person name="Ciampi-Guillardi M."/>
            <person name="Sukno S.A."/>
            <person name="Thon M.R."/>
            <person name="Massola Junior N.S."/>
            <person name="Baroncelli R."/>
        </authorList>
    </citation>
    <scope>NUCLEOTIDE SEQUENCE [LARGE SCALE GENOMIC DNA]</scope>
    <source>
        <strain evidence="1 2">CMES1059</strain>
    </source>
</reference>
<name>A0ACC3YN41_COLTU</name>
<sequence>METTPELEEARKDGRSSEAVIYLPQKYQTVTLPFFFFLYKYPHTQQVLRNHRPPLSAVTEPLILQQAPTEAGPFSFFSIYRYGVFTRSLGSSHFSWVLGNKKMADFLAPDPVQLHAGLRPESLACIDLATNRKWTYLELNSDVQSATTVLSAYGVCVGDRVATISVNNVHQIILQQALMRLGAIHVPLNWRLALPELAKLLEDCSPTILFTDLDPPDLPLGCSRSRLARFAADVDNAEPGPRLQARSSEETSIILYTSGTSGAPKGVMLNAKSIVATTVNFGVLTEVDTGSAFLCDGPMFHLMGLIAQVWPPLMRGGTFVVSSKFSPEATNARLSDPGLGITHYFCVPQMAEALARAANFNPSEWLTLKALFTGGAPNPPSRIKWWLDLGVPMVDGYGSTEMGTASGMPLSLELIRKKAGSVGLPGPLTAVRIVNDRDQPVPVGTPGEILISGPGVTPGYWNNVEGNLAAFTTNGWFRTGDIGRVDEDGFIFLIDRRKHMFISGGENIYPAEIEAALLEHPEVLEAAVVGIDDVVWGEVGRAFVVAAPGSRLSHDELVAHCQSRIARFKIAKETVFVNSLPRTGSGKIMKHLLGEGSAARL</sequence>
<dbReference type="EMBL" id="VUJX02000008">
    <property type="protein sequence ID" value="KAL0933323.1"/>
    <property type="molecule type" value="Genomic_DNA"/>
</dbReference>
<comment type="caution">
    <text evidence="1">The sequence shown here is derived from an EMBL/GenBank/DDBJ whole genome shotgun (WGS) entry which is preliminary data.</text>
</comment>
<proteinExistence type="predicted"/>